<proteinExistence type="predicted"/>
<keyword evidence="2" id="KW-0677">Repeat</keyword>
<keyword evidence="6" id="KW-1185">Reference proteome</keyword>
<accession>A0A8S1NRB1</accession>
<evidence type="ECO:0000256" key="2">
    <source>
        <dbReference type="ARBA" id="ARBA00022737"/>
    </source>
</evidence>
<feature type="domain" description="EF-hand" evidence="4">
    <location>
        <begin position="204"/>
        <end position="239"/>
    </location>
</feature>
<dbReference type="EMBL" id="CAJJDM010000093">
    <property type="protein sequence ID" value="CAD8092153.1"/>
    <property type="molecule type" value="Genomic_DNA"/>
</dbReference>
<dbReference type="OMA" id="CKYTEKN"/>
<protein>
    <recommendedName>
        <fullName evidence="4">EF-hand domain-containing protein</fullName>
    </recommendedName>
</protein>
<evidence type="ECO:0000256" key="1">
    <source>
        <dbReference type="ARBA" id="ARBA00022723"/>
    </source>
</evidence>
<reference evidence="5" key="1">
    <citation type="submission" date="2021-01" db="EMBL/GenBank/DDBJ databases">
        <authorList>
            <consortium name="Genoscope - CEA"/>
            <person name="William W."/>
        </authorList>
    </citation>
    <scope>NUCLEOTIDE SEQUENCE</scope>
</reference>
<evidence type="ECO:0000313" key="6">
    <source>
        <dbReference type="Proteomes" id="UP000688137"/>
    </source>
</evidence>
<keyword evidence="1" id="KW-0479">Metal-binding</keyword>
<dbReference type="PROSITE" id="PS00018">
    <property type="entry name" value="EF_HAND_1"/>
    <property type="match status" value="3"/>
</dbReference>
<feature type="domain" description="EF-hand" evidence="4">
    <location>
        <begin position="240"/>
        <end position="275"/>
    </location>
</feature>
<dbReference type="InterPro" id="IPR002048">
    <property type="entry name" value="EF_hand_dom"/>
</dbReference>
<dbReference type="CDD" id="cd00051">
    <property type="entry name" value="EFh"/>
    <property type="match status" value="2"/>
</dbReference>
<name>A0A8S1NRB1_PARPR</name>
<dbReference type="PANTHER" id="PTHR45942">
    <property type="entry name" value="PROTEIN PHOSPATASE 3 REGULATORY SUBUNIT B ALPHA ISOFORM TYPE 1"/>
    <property type="match status" value="1"/>
</dbReference>
<organism evidence="5 6">
    <name type="scientific">Paramecium primaurelia</name>
    <dbReference type="NCBI Taxonomy" id="5886"/>
    <lineage>
        <taxon>Eukaryota</taxon>
        <taxon>Sar</taxon>
        <taxon>Alveolata</taxon>
        <taxon>Ciliophora</taxon>
        <taxon>Intramacronucleata</taxon>
        <taxon>Oligohymenophorea</taxon>
        <taxon>Peniculida</taxon>
        <taxon>Parameciidae</taxon>
        <taxon>Paramecium</taxon>
    </lineage>
</organism>
<dbReference type="Pfam" id="PF13833">
    <property type="entry name" value="EF-hand_8"/>
    <property type="match status" value="1"/>
</dbReference>
<evidence type="ECO:0000256" key="3">
    <source>
        <dbReference type="SAM" id="MobiDB-lite"/>
    </source>
</evidence>
<evidence type="ECO:0000259" key="4">
    <source>
        <dbReference type="PROSITE" id="PS50222"/>
    </source>
</evidence>
<dbReference type="GO" id="GO:0005509">
    <property type="term" value="F:calcium ion binding"/>
    <property type="evidence" value="ECO:0007669"/>
    <property type="project" value="InterPro"/>
</dbReference>
<dbReference type="InterPro" id="IPR018247">
    <property type="entry name" value="EF_Hand_1_Ca_BS"/>
</dbReference>
<dbReference type="Proteomes" id="UP000688137">
    <property type="component" value="Unassembled WGS sequence"/>
</dbReference>
<feature type="domain" description="EF-hand" evidence="4">
    <location>
        <begin position="281"/>
        <end position="316"/>
    </location>
</feature>
<dbReference type="SMART" id="SM00054">
    <property type="entry name" value="EFh"/>
    <property type="match status" value="3"/>
</dbReference>
<feature type="region of interest" description="Disordered" evidence="3">
    <location>
        <begin position="17"/>
        <end position="48"/>
    </location>
</feature>
<dbReference type="AlphaFoldDB" id="A0A8S1NRB1"/>
<evidence type="ECO:0000313" key="5">
    <source>
        <dbReference type="EMBL" id="CAD8092153.1"/>
    </source>
</evidence>
<sequence length="401" mass="46824">MKQKLFLMKTHSYALDHSYGPKQNMNSSQVSRSIQPSPRSIASQKSQNSVIELPTRFQSQDLSVILESEQDPQMKRYKYQCKNPQLVRLEKIQELVYNKKLQNKCKYTEKNRNIKKAVSVPKGSVSIMLNNQTQKHSNFNLTKKVTARSKFKMKWKTIQWLLKNRKEAITQLFSNYQVMVKYAKKKQNGLNKAEFTDLLSVVGLGTDLSEKLFYVFDEDQSGTIDYKELIVGLEVFKEDSIEEKMKVFFEICDTDGSGSISEQELYNVLKLNIASFSDRQKLKKTISKIFIECDINGDGQLDKQEILEAAKNNFTLRQLLQQGIRDVKQIDNLIDNDLHENFNEWVPASANFVNYKEGIFYPYNDKLLQAFKEMEEIYDKKETIYKYVNRDEQSNLFNQDA</sequence>
<gene>
    <name evidence="5" type="ORF">PPRIM_AZ9-3.1.T0900018</name>
</gene>
<dbReference type="PROSITE" id="PS50222">
    <property type="entry name" value="EF_HAND_2"/>
    <property type="match status" value="3"/>
</dbReference>
<comment type="caution">
    <text evidence="5">The sequence shown here is derived from an EMBL/GenBank/DDBJ whole genome shotgun (WGS) entry which is preliminary data.</text>
</comment>
<dbReference type="Pfam" id="PF13499">
    <property type="entry name" value="EF-hand_7"/>
    <property type="match status" value="1"/>
</dbReference>
<feature type="compositionally biased region" description="Polar residues" evidence="3">
    <location>
        <begin position="21"/>
        <end position="48"/>
    </location>
</feature>